<organism evidence="1 2">
    <name type="scientific">Arabis nemorensis</name>
    <dbReference type="NCBI Taxonomy" id="586526"/>
    <lineage>
        <taxon>Eukaryota</taxon>
        <taxon>Viridiplantae</taxon>
        <taxon>Streptophyta</taxon>
        <taxon>Embryophyta</taxon>
        <taxon>Tracheophyta</taxon>
        <taxon>Spermatophyta</taxon>
        <taxon>Magnoliopsida</taxon>
        <taxon>eudicotyledons</taxon>
        <taxon>Gunneridae</taxon>
        <taxon>Pentapetalae</taxon>
        <taxon>rosids</taxon>
        <taxon>malvids</taxon>
        <taxon>Brassicales</taxon>
        <taxon>Brassicaceae</taxon>
        <taxon>Arabideae</taxon>
        <taxon>Arabis</taxon>
    </lineage>
</organism>
<dbReference type="Proteomes" id="UP000489600">
    <property type="component" value="Unassembled WGS sequence"/>
</dbReference>
<keyword evidence="2" id="KW-1185">Reference proteome</keyword>
<dbReference type="EMBL" id="CABITT030000007">
    <property type="protein sequence ID" value="VVB09701.1"/>
    <property type="molecule type" value="Genomic_DNA"/>
</dbReference>
<name>A0A565C7R4_9BRAS</name>
<accession>A0A565C7R4</accession>
<dbReference type="AlphaFoldDB" id="A0A565C7R4"/>
<proteinExistence type="predicted"/>
<gene>
    <name evidence="1" type="ORF">ANE_LOCUS20145</name>
</gene>
<comment type="caution">
    <text evidence="1">The sequence shown here is derived from an EMBL/GenBank/DDBJ whole genome shotgun (WGS) entry which is preliminary data.</text>
</comment>
<evidence type="ECO:0000313" key="1">
    <source>
        <dbReference type="EMBL" id="VVB09701.1"/>
    </source>
</evidence>
<evidence type="ECO:0000313" key="2">
    <source>
        <dbReference type="Proteomes" id="UP000489600"/>
    </source>
</evidence>
<sequence>MKEHCFIRKLTGQPANHVLCCFKSKESQKRQAASCLGMYKMFCYAMRCSALTHLEMFPGSERSLQNPSAVIVGISCLSYTGDTLINLVSVILEILYPRALRIYHASLPELPGHSSRHTDIQSRSVLGAKYRVSTDYSMCENTEDVLEMHVV</sequence>
<protein>
    <submittedName>
        <fullName evidence="1">Uncharacterized protein</fullName>
    </submittedName>
</protein>
<reference evidence="1" key="1">
    <citation type="submission" date="2019-07" db="EMBL/GenBank/DDBJ databases">
        <authorList>
            <person name="Dittberner H."/>
        </authorList>
    </citation>
    <scope>NUCLEOTIDE SEQUENCE [LARGE SCALE GENOMIC DNA]</scope>
</reference>